<evidence type="ECO:0000313" key="5">
    <source>
        <dbReference type="Proteomes" id="UP000799779"/>
    </source>
</evidence>
<feature type="domain" description="Trafficking protein particle complex subunit 11" evidence="3">
    <location>
        <begin position="354"/>
        <end position="636"/>
    </location>
</feature>
<evidence type="ECO:0000259" key="2">
    <source>
        <dbReference type="Pfam" id="PF07919"/>
    </source>
</evidence>
<organism evidence="4 5">
    <name type="scientific">Amniculicola lignicola CBS 123094</name>
    <dbReference type="NCBI Taxonomy" id="1392246"/>
    <lineage>
        <taxon>Eukaryota</taxon>
        <taxon>Fungi</taxon>
        <taxon>Dikarya</taxon>
        <taxon>Ascomycota</taxon>
        <taxon>Pezizomycotina</taxon>
        <taxon>Dothideomycetes</taxon>
        <taxon>Pleosporomycetidae</taxon>
        <taxon>Pleosporales</taxon>
        <taxon>Amniculicolaceae</taxon>
        <taxon>Amniculicola</taxon>
    </lineage>
</organism>
<dbReference type="InterPro" id="IPR012880">
    <property type="entry name" value="Gryzun"/>
</dbReference>
<evidence type="ECO:0008006" key="6">
    <source>
        <dbReference type="Google" id="ProtNLM"/>
    </source>
</evidence>
<dbReference type="OrthoDB" id="6278596at2759"/>
<reference evidence="4" key="1">
    <citation type="journal article" date="2020" name="Stud. Mycol.">
        <title>101 Dothideomycetes genomes: a test case for predicting lifestyles and emergence of pathogens.</title>
        <authorList>
            <person name="Haridas S."/>
            <person name="Albert R."/>
            <person name="Binder M."/>
            <person name="Bloem J."/>
            <person name="Labutti K."/>
            <person name="Salamov A."/>
            <person name="Andreopoulos B."/>
            <person name="Baker S."/>
            <person name="Barry K."/>
            <person name="Bills G."/>
            <person name="Bluhm B."/>
            <person name="Cannon C."/>
            <person name="Castanera R."/>
            <person name="Culley D."/>
            <person name="Daum C."/>
            <person name="Ezra D."/>
            <person name="Gonzalez J."/>
            <person name="Henrissat B."/>
            <person name="Kuo A."/>
            <person name="Liang C."/>
            <person name="Lipzen A."/>
            <person name="Lutzoni F."/>
            <person name="Magnuson J."/>
            <person name="Mondo S."/>
            <person name="Nolan M."/>
            <person name="Ohm R."/>
            <person name="Pangilinan J."/>
            <person name="Park H.-J."/>
            <person name="Ramirez L."/>
            <person name="Alfaro M."/>
            <person name="Sun H."/>
            <person name="Tritt A."/>
            <person name="Yoshinaga Y."/>
            <person name="Zwiers L.-H."/>
            <person name="Turgeon B."/>
            <person name="Goodwin S."/>
            <person name="Spatafora J."/>
            <person name="Crous P."/>
            <person name="Grigoriev I."/>
        </authorList>
    </citation>
    <scope>NUCLEOTIDE SEQUENCE</scope>
    <source>
        <strain evidence="4">CBS 123094</strain>
    </source>
</reference>
<feature type="region of interest" description="Disordered" evidence="1">
    <location>
        <begin position="278"/>
        <end position="302"/>
    </location>
</feature>
<dbReference type="PANTHER" id="PTHR14374">
    <property type="entry name" value="FOIE GRAS"/>
    <property type="match status" value="1"/>
</dbReference>
<evidence type="ECO:0000313" key="4">
    <source>
        <dbReference type="EMBL" id="KAF1994592.1"/>
    </source>
</evidence>
<gene>
    <name evidence="4" type="ORF">P154DRAFT_526937</name>
</gene>
<dbReference type="InterPro" id="IPR021773">
    <property type="entry name" value="TPC11"/>
</dbReference>
<dbReference type="Pfam" id="PF11817">
    <property type="entry name" value="Foie-gras_1"/>
    <property type="match status" value="1"/>
</dbReference>
<dbReference type="PANTHER" id="PTHR14374:SF0">
    <property type="entry name" value="TRAFFICKING PROTEIN PARTICLE COMPLEX SUBUNIT 11"/>
    <property type="match status" value="1"/>
</dbReference>
<name>A0A6A5VXY1_9PLEO</name>
<dbReference type="AlphaFoldDB" id="A0A6A5VXY1"/>
<evidence type="ECO:0000256" key="1">
    <source>
        <dbReference type="SAM" id="MobiDB-lite"/>
    </source>
</evidence>
<feature type="region of interest" description="Disordered" evidence="1">
    <location>
        <begin position="99"/>
        <end position="118"/>
    </location>
</feature>
<dbReference type="Pfam" id="PF07919">
    <property type="entry name" value="Gryzun"/>
    <property type="match status" value="1"/>
</dbReference>
<evidence type="ECO:0000259" key="3">
    <source>
        <dbReference type="Pfam" id="PF11817"/>
    </source>
</evidence>
<protein>
    <recommendedName>
        <fullName evidence="6">Gryzun putative trafficking through Golgi domain-containing protein</fullName>
    </recommendedName>
</protein>
<feature type="domain" description="Gryzun putative trafficking through Golgi" evidence="2">
    <location>
        <begin position="668"/>
        <end position="1244"/>
    </location>
</feature>
<dbReference type="Proteomes" id="UP000799779">
    <property type="component" value="Unassembled WGS sequence"/>
</dbReference>
<proteinExistence type="predicted"/>
<sequence>MEAYPADYYLHNLPFIVLSGLGDGKELEPLPALQHVLPGRAATTITSETPPVTGPRADQLLGEFLSADGRDAPWNARGANRRGTTIGYRIRAVGREFKLPPRKADPPTESGISPPGSPTIASMPPSWILHSPISPLSPAAPVFPDGVIAPSWVAKHQHYVPSVFISFFNFTSDPNLNSLHDNQLKTEINAIKARIQKSEYRTRFVVVLLSEKTILEAPDIEERLATIRRATGLDPKTSFFFLPPNTSQVELRTFVSSVLSTLQPICVEYYRDLTKHARRKKGRGQVPPPTAPPTRGTSQTLSDRGWNVRYDFKLGVFAEFRQEMDAAQRHYNIALDGLFGPDGIFEMTACWLPRWDETRLVADTIALRHIRCQLWNGYPTSAVQTWLKYKFRLGNLLDRRGKGTSNYGWAAWESRWAQIMAELIKRADIPSFRIHNPISASDLPIDGGVVLFSAPEKQFPIGERLPPWEMLHHSGYWHKLAADCAKRRYGLARDIPEEDRMPPGQSPAGKVSNRNQVYDQYLVPEPHMEAPSEGSSGTFEHWKDIVEKLAAAANEFDIREQRRKVEHLKWDISRTLLHAKQYAEAFGVLRPLWETMSWRREGWWSLASEVLWGLHECALRVHDPETFIATEWELYSDVFAAKPRYKHDLMACLSPFPRDDTHSSKLSISLNTADFVSCLSITFVFSESEGNVGEPLQSQIVVSSTARKGSAPITLSTLTFQFKGYFSEIQLSHQVDESSTGSDSQVYECALEEILSPAQAKPRWVGPADLIIHPDQKKIYNFPVVFREAGDIDAVSGIFEINTERFELVCSNLNLVGPGLPAWWLKAGGKVKARPINRESATTIKVLPKPPKMEIRLPNLRNAYYTDEPITLDIEILNKEEEDTEAVLEVRLLGLSKDTPGYSWIGHAPPSPTKEPSPSGANTDLPGHVVGCLAPGTKKIESIQFTAPPEPSDYAIEVKVLYHLLSDRDIPISKTMVFDLIFNNPFETSFEYSPRLHPDPWPSYFELQDAEAQDSDNTGAFGITQKWHLVAKIASFAEDVLVLKDLSIATRTIHGGATLAVAKEFETADFEINPQQQHERSFCLDLQKLNLEERRATGLDLSLIATWQRSGDENNPIVTTPLPLPFTTLPSGEPRVLATALQSANVPSLIHMDYTLENPTMHFLSFELSMEASEDFGFSGPKLRALHLLPMSRQTVRFNIYPLVKGAWVTPVLRVVDRYFNKTLKVQGTNRLRADKKGVGIWIDGDGAVEQETGLSGG</sequence>
<accession>A0A6A5VXY1</accession>
<dbReference type="EMBL" id="ML977655">
    <property type="protein sequence ID" value="KAF1994592.1"/>
    <property type="molecule type" value="Genomic_DNA"/>
</dbReference>
<keyword evidence="5" id="KW-1185">Reference proteome</keyword>